<proteinExistence type="predicted"/>
<keyword evidence="3" id="KW-1185">Reference proteome</keyword>
<keyword evidence="1" id="KW-0812">Transmembrane</keyword>
<keyword evidence="1" id="KW-0472">Membrane</keyword>
<protein>
    <submittedName>
        <fullName evidence="2">Putative membrane protein</fullName>
    </submittedName>
</protein>
<feature type="transmembrane region" description="Helical" evidence="1">
    <location>
        <begin position="64"/>
        <end position="80"/>
    </location>
</feature>
<dbReference type="EMBL" id="JAATJM010000001">
    <property type="protein sequence ID" value="NJC39838.1"/>
    <property type="molecule type" value="Genomic_DNA"/>
</dbReference>
<organism evidence="2 3">
    <name type="scientific">Brevundimonas alba</name>
    <dbReference type="NCBI Taxonomy" id="74314"/>
    <lineage>
        <taxon>Bacteria</taxon>
        <taxon>Pseudomonadati</taxon>
        <taxon>Pseudomonadota</taxon>
        <taxon>Alphaproteobacteria</taxon>
        <taxon>Caulobacterales</taxon>
        <taxon>Caulobacteraceae</taxon>
        <taxon>Brevundimonas</taxon>
    </lineage>
</organism>
<feature type="transmembrane region" description="Helical" evidence="1">
    <location>
        <begin position="201"/>
        <end position="221"/>
    </location>
</feature>
<name>A0A7X5YHH8_9CAUL</name>
<feature type="transmembrane region" description="Helical" evidence="1">
    <location>
        <begin position="167"/>
        <end position="189"/>
    </location>
</feature>
<feature type="transmembrane region" description="Helical" evidence="1">
    <location>
        <begin position="21"/>
        <end position="44"/>
    </location>
</feature>
<comment type="caution">
    <text evidence="2">The sequence shown here is derived from an EMBL/GenBank/DDBJ whole genome shotgun (WGS) entry which is preliminary data.</text>
</comment>
<dbReference type="Proteomes" id="UP000587415">
    <property type="component" value="Unassembled WGS sequence"/>
</dbReference>
<dbReference type="RefSeq" id="WP_168044775.1">
    <property type="nucleotide sequence ID" value="NZ_JAATJM010000001.1"/>
</dbReference>
<accession>A0A7X5YHH8</accession>
<sequence>MWVLLGIGVLVAGFVARLNPLAVILVAAVVTGVAAVIAPGVSPADLWRAALDTVAAFGKAFNDYRYISVIWLVLPLIGLLERYGLQEQARALVGKVRSATTGRILLAYFILRQISAAFGLTKLGGHPQMVRPLIAPMAEAAAETRLGVLPDALRWNIRAHAAAVDNIALFFGEDIFFAIASILLIKGFLEANGIVLEPWQLAVWAIPTAVMALLIHGARLIQLDRTIGREGGQ</sequence>
<dbReference type="AlphaFoldDB" id="A0A7X5YHH8"/>
<evidence type="ECO:0000256" key="1">
    <source>
        <dbReference type="SAM" id="Phobius"/>
    </source>
</evidence>
<evidence type="ECO:0000313" key="2">
    <source>
        <dbReference type="EMBL" id="NJC39838.1"/>
    </source>
</evidence>
<dbReference type="InterPro" id="IPR010374">
    <property type="entry name" value="DUF969"/>
</dbReference>
<gene>
    <name evidence="2" type="ORF">GGQ87_000096</name>
</gene>
<dbReference type="Pfam" id="PF06149">
    <property type="entry name" value="DUF969"/>
    <property type="match status" value="1"/>
</dbReference>
<reference evidence="2 3" key="1">
    <citation type="submission" date="2020-03" db="EMBL/GenBank/DDBJ databases">
        <title>Genomic Encyclopedia of Type Strains, Phase IV (KMG-IV): sequencing the most valuable type-strain genomes for metagenomic binning, comparative biology and taxonomic classification.</title>
        <authorList>
            <person name="Goeker M."/>
        </authorList>
    </citation>
    <scope>NUCLEOTIDE SEQUENCE [LARGE SCALE GENOMIC DNA]</scope>
    <source>
        <strain evidence="2 3">DSM 4736</strain>
    </source>
</reference>
<evidence type="ECO:0000313" key="3">
    <source>
        <dbReference type="Proteomes" id="UP000587415"/>
    </source>
</evidence>
<keyword evidence="1" id="KW-1133">Transmembrane helix</keyword>